<comment type="caution">
    <text evidence="1">The sequence shown here is derived from an EMBL/GenBank/DDBJ whole genome shotgun (WGS) entry which is preliminary data.</text>
</comment>
<sequence>MVDGFVAATIPRIFRATPYTDSINTVIHLATLAIIPTITLITRSTSFLPLPLPARLPVPPPRDAAAGRPALQAVIRGGILYTRENKGNV</sequence>
<gene>
    <name evidence="1" type="ORF">Tci_430883</name>
</gene>
<dbReference type="EMBL" id="BKCJ010191456">
    <property type="protein sequence ID" value="GEY58909.1"/>
    <property type="molecule type" value="Genomic_DNA"/>
</dbReference>
<reference evidence="1" key="1">
    <citation type="journal article" date="2019" name="Sci. Rep.">
        <title>Draft genome of Tanacetum cinerariifolium, the natural source of mosquito coil.</title>
        <authorList>
            <person name="Yamashiro T."/>
            <person name="Shiraishi A."/>
            <person name="Satake H."/>
            <person name="Nakayama K."/>
        </authorList>
    </citation>
    <scope>NUCLEOTIDE SEQUENCE</scope>
</reference>
<evidence type="ECO:0000313" key="1">
    <source>
        <dbReference type="EMBL" id="GEY58909.1"/>
    </source>
</evidence>
<name>A0A699HQU3_TANCI</name>
<accession>A0A699HQU3</accession>
<proteinExistence type="predicted"/>
<organism evidence="1">
    <name type="scientific">Tanacetum cinerariifolium</name>
    <name type="common">Dalmatian daisy</name>
    <name type="synonym">Chrysanthemum cinerariifolium</name>
    <dbReference type="NCBI Taxonomy" id="118510"/>
    <lineage>
        <taxon>Eukaryota</taxon>
        <taxon>Viridiplantae</taxon>
        <taxon>Streptophyta</taxon>
        <taxon>Embryophyta</taxon>
        <taxon>Tracheophyta</taxon>
        <taxon>Spermatophyta</taxon>
        <taxon>Magnoliopsida</taxon>
        <taxon>eudicotyledons</taxon>
        <taxon>Gunneridae</taxon>
        <taxon>Pentapetalae</taxon>
        <taxon>asterids</taxon>
        <taxon>campanulids</taxon>
        <taxon>Asterales</taxon>
        <taxon>Asteraceae</taxon>
        <taxon>Asteroideae</taxon>
        <taxon>Anthemideae</taxon>
        <taxon>Anthemidinae</taxon>
        <taxon>Tanacetum</taxon>
    </lineage>
</organism>
<dbReference type="AlphaFoldDB" id="A0A699HQU3"/>
<feature type="non-terminal residue" evidence="1">
    <location>
        <position position="89"/>
    </location>
</feature>
<protein>
    <submittedName>
        <fullName evidence="1">Uncharacterized protein</fullName>
    </submittedName>
</protein>